<protein>
    <submittedName>
        <fullName evidence="1">Uncharacterized protein</fullName>
    </submittedName>
</protein>
<proteinExistence type="predicted"/>
<name>A0A8S5MMH4_9CAUD</name>
<organism evidence="1">
    <name type="scientific">Siphoviridae sp. ctxc31</name>
    <dbReference type="NCBI Taxonomy" id="2826520"/>
    <lineage>
        <taxon>Viruses</taxon>
        <taxon>Duplodnaviria</taxon>
        <taxon>Heunggongvirae</taxon>
        <taxon>Uroviricota</taxon>
        <taxon>Caudoviricetes</taxon>
    </lineage>
</organism>
<accession>A0A8S5MMH4</accession>
<evidence type="ECO:0000313" key="1">
    <source>
        <dbReference type="EMBL" id="DAD83513.1"/>
    </source>
</evidence>
<reference evidence="1" key="1">
    <citation type="journal article" date="2021" name="Proc. Natl. Acad. Sci. U.S.A.">
        <title>A Catalog of Tens of Thousands of Viruses from Human Metagenomes Reveals Hidden Associations with Chronic Diseases.</title>
        <authorList>
            <person name="Tisza M.J."/>
            <person name="Buck C.B."/>
        </authorList>
    </citation>
    <scope>NUCLEOTIDE SEQUENCE</scope>
    <source>
        <strain evidence="1">Ctxc31</strain>
    </source>
</reference>
<sequence>MSLEEKFVELYEYIQGSVLNNPSFRLKINKKQKSTLSIFLSRVEDSSIDLWEYLLFQFSFKVITGTKFPVIPLNHIIGKNALKRWDERTIEQQYMTSKFVQSYKLRSPIKDESIKISERYFDEQRRKDFSSPRGYIRCLSFGGLFNEMKCKSCRYFYVCETE</sequence>
<dbReference type="EMBL" id="BK014938">
    <property type="protein sequence ID" value="DAD83513.1"/>
    <property type="molecule type" value="Genomic_DNA"/>
</dbReference>